<dbReference type="Proteomes" id="UP000054937">
    <property type="component" value="Unassembled WGS sequence"/>
</dbReference>
<feature type="region of interest" description="Disordered" evidence="1">
    <location>
        <begin position="1"/>
        <end position="21"/>
    </location>
</feature>
<dbReference type="OrthoDB" id="282919at2759"/>
<keyword evidence="3" id="KW-1185">Reference proteome</keyword>
<evidence type="ECO:0000256" key="1">
    <source>
        <dbReference type="SAM" id="MobiDB-lite"/>
    </source>
</evidence>
<dbReference type="EMBL" id="LDAU01000082">
    <property type="protein sequence ID" value="KRX07557.1"/>
    <property type="molecule type" value="Genomic_DNA"/>
</dbReference>
<evidence type="ECO:0000313" key="2">
    <source>
        <dbReference type="EMBL" id="KRX07557.1"/>
    </source>
</evidence>
<reference evidence="2 3" key="1">
    <citation type="journal article" date="2015" name="Sci. Rep.">
        <title>Genome of the facultative scuticociliatosis pathogen Pseudocohnilembus persalinus provides insight into its virulence through horizontal gene transfer.</title>
        <authorList>
            <person name="Xiong J."/>
            <person name="Wang G."/>
            <person name="Cheng J."/>
            <person name="Tian M."/>
            <person name="Pan X."/>
            <person name="Warren A."/>
            <person name="Jiang C."/>
            <person name="Yuan D."/>
            <person name="Miao W."/>
        </authorList>
    </citation>
    <scope>NUCLEOTIDE SEQUENCE [LARGE SCALE GENOMIC DNA]</scope>
    <source>
        <strain evidence="2">36N120E</strain>
    </source>
</reference>
<gene>
    <name evidence="2" type="ORF">PPERSA_11106</name>
</gene>
<protein>
    <submittedName>
        <fullName evidence="2">Uncharacterized protein</fullName>
    </submittedName>
</protein>
<sequence length="147" mass="17498">MDEENTPPANDLEKANQKMQEFSNLIHKNKYDPQVLSQIYKIMNYQTPSLNQKHQQNLLSPQEVAEYLKAKPNNQNQNQQQQDNDLYDNLRYYDEDKIKEIVLKQKFLISKGYFDPKKYFPCVQLNNLDDKSQDAKIRQMIDGGFKY</sequence>
<name>A0A0V0R054_PSEPJ</name>
<dbReference type="AlphaFoldDB" id="A0A0V0R054"/>
<organism evidence="2 3">
    <name type="scientific">Pseudocohnilembus persalinus</name>
    <name type="common">Ciliate</name>
    <dbReference type="NCBI Taxonomy" id="266149"/>
    <lineage>
        <taxon>Eukaryota</taxon>
        <taxon>Sar</taxon>
        <taxon>Alveolata</taxon>
        <taxon>Ciliophora</taxon>
        <taxon>Intramacronucleata</taxon>
        <taxon>Oligohymenophorea</taxon>
        <taxon>Scuticociliatia</taxon>
        <taxon>Philasterida</taxon>
        <taxon>Pseudocohnilembidae</taxon>
        <taxon>Pseudocohnilembus</taxon>
    </lineage>
</organism>
<dbReference type="InParanoid" id="A0A0V0R054"/>
<proteinExistence type="predicted"/>
<comment type="caution">
    <text evidence="2">The sequence shown here is derived from an EMBL/GenBank/DDBJ whole genome shotgun (WGS) entry which is preliminary data.</text>
</comment>
<accession>A0A0V0R054</accession>
<evidence type="ECO:0000313" key="3">
    <source>
        <dbReference type="Proteomes" id="UP000054937"/>
    </source>
</evidence>
<dbReference type="OMA" id="QIYKIMN"/>